<dbReference type="Pfam" id="PF00089">
    <property type="entry name" value="Trypsin"/>
    <property type="match status" value="1"/>
</dbReference>
<keyword evidence="1" id="KW-0732">Signal</keyword>
<evidence type="ECO:0000313" key="4">
    <source>
        <dbReference type="EMBL" id="JAT91118.1"/>
    </source>
</evidence>
<dbReference type="InterPro" id="IPR018114">
    <property type="entry name" value="TRYPSIN_HIS"/>
</dbReference>
<dbReference type="InterPro" id="IPR043504">
    <property type="entry name" value="Peptidase_S1_PA_chymotrypsin"/>
</dbReference>
<feature type="non-terminal residue" evidence="4">
    <location>
        <position position="272"/>
    </location>
</feature>
<dbReference type="PANTHER" id="PTHR24252:SF7">
    <property type="entry name" value="HYALIN"/>
    <property type="match status" value="1"/>
</dbReference>
<dbReference type="CDD" id="cd00190">
    <property type="entry name" value="Tryp_SPc"/>
    <property type="match status" value="1"/>
</dbReference>
<evidence type="ECO:0000256" key="1">
    <source>
        <dbReference type="ARBA" id="ARBA00022729"/>
    </source>
</evidence>
<organism evidence="4">
    <name type="scientific">Tityus obscurus</name>
    <name type="common">Amazonian scorpion</name>
    <name type="synonym">Tityus cambridgei</name>
    <dbReference type="NCBI Taxonomy" id="1221240"/>
    <lineage>
        <taxon>Eukaryota</taxon>
        <taxon>Metazoa</taxon>
        <taxon>Ecdysozoa</taxon>
        <taxon>Arthropoda</taxon>
        <taxon>Chelicerata</taxon>
        <taxon>Arachnida</taxon>
        <taxon>Scorpiones</taxon>
        <taxon>Buthida</taxon>
        <taxon>Buthoidea</taxon>
        <taxon>Buthidae</taxon>
        <taxon>Tityus</taxon>
    </lineage>
</organism>
<reference evidence="4" key="1">
    <citation type="submission" date="2015-08" db="EMBL/GenBank/DDBJ databases">
        <title>Proteomic endorsed transcriptomic profile of the venom gland from Tityus obscurus.</title>
        <authorList>
            <person name="Oliveira U.C."/>
            <person name="Nishiyama M.Y.Jr."/>
            <person name="Santos M.B."/>
            <person name="Silva A.P."/>
            <person name="Chalkidis H.M."/>
            <person name="Imberg A.S."/>
            <person name="Candido D.M."/>
            <person name="Yamanouye N."/>
            <person name="Dorce V.A."/>
            <person name="Junqueira-de-Azevedo I.L."/>
        </authorList>
    </citation>
    <scope>NUCLEOTIDE SEQUENCE</scope>
    <source>
        <tissue evidence="4">Telson</tissue>
    </source>
</reference>
<sequence>MCIDHNKVTVALSNSAIIFESDKSDELCQAHTGAQGKCLNVKDCHGLKYAKILPKICRWEGSIPIVCCPQSFIARPVKLTANPECGRRPTDPPLIFAKRDLRTANRKIDISFHQVVVGGTDARLFSWPWMVSVHQKTLIGEGYLCGGCIISDRYILTAAHCFGKNTKPASEYLIKTQGIRKNLGINEEVVQIKLHPDYEDGQHYNDIAILTLKTPIKFNDRVMPACLPSESDYLDKKVTVLGWGDTSFAGRLSDVLQEATLDVIPNDKCNAS</sequence>
<dbReference type="EMBL" id="GEMQ01000071">
    <property type="protein sequence ID" value="JAT91118.1"/>
    <property type="molecule type" value="Transcribed_RNA"/>
</dbReference>
<proteinExistence type="predicted"/>
<dbReference type="InterPro" id="IPR022700">
    <property type="entry name" value="CLIP"/>
</dbReference>
<dbReference type="PRINTS" id="PR00722">
    <property type="entry name" value="CHYMOTRYPSIN"/>
</dbReference>
<dbReference type="PANTHER" id="PTHR24252">
    <property type="entry name" value="ACROSIN-RELATED"/>
    <property type="match status" value="1"/>
</dbReference>
<accession>A0A1E1WVV3</accession>
<dbReference type="SUPFAM" id="SSF50494">
    <property type="entry name" value="Trypsin-like serine proteases"/>
    <property type="match status" value="1"/>
</dbReference>
<dbReference type="SMART" id="SM00680">
    <property type="entry name" value="CLIP"/>
    <property type="match status" value="1"/>
</dbReference>
<dbReference type="PROSITE" id="PS00134">
    <property type="entry name" value="TRYPSIN_HIS"/>
    <property type="match status" value="1"/>
</dbReference>
<evidence type="ECO:0000259" key="3">
    <source>
        <dbReference type="PROSITE" id="PS50240"/>
    </source>
</evidence>
<dbReference type="GO" id="GO:0006508">
    <property type="term" value="P:proteolysis"/>
    <property type="evidence" value="ECO:0007669"/>
    <property type="project" value="InterPro"/>
</dbReference>
<dbReference type="FunFam" id="2.40.10.10:FF:000068">
    <property type="entry name" value="transmembrane protease serine 2"/>
    <property type="match status" value="1"/>
</dbReference>
<dbReference type="InterPro" id="IPR009003">
    <property type="entry name" value="Peptidase_S1_PA"/>
</dbReference>
<name>A0A1E1WVV3_TITOB</name>
<evidence type="ECO:0000256" key="2">
    <source>
        <dbReference type="ARBA" id="ARBA00023157"/>
    </source>
</evidence>
<dbReference type="PROSITE" id="PS50240">
    <property type="entry name" value="TRYPSIN_DOM"/>
    <property type="match status" value="1"/>
</dbReference>
<dbReference type="AlphaFoldDB" id="A0A1E1WVV3"/>
<dbReference type="InterPro" id="IPR001314">
    <property type="entry name" value="Peptidase_S1A"/>
</dbReference>
<dbReference type="Gene3D" id="2.40.10.10">
    <property type="entry name" value="Trypsin-like serine proteases"/>
    <property type="match status" value="1"/>
</dbReference>
<protein>
    <submittedName>
        <fullName evidence="4">Putative serine proteinase</fullName>
    </submittedName>
</protein>
<keyword evidence="2" id="KW-1015">Disulfide bond</keyword>
<feature type="domain" description="Peptidase S1" evidence="3">
    <location>
        <begin position="116"/>
        <end position="272"/>
    </location>
</feature>
<dbReference type="InterPro" id="IPR001254">
    <property type="entry name" value="Trypsin_dom"/>
</dbReference>
<dbReference type="GO" id="GO:0004252">
    <property type="term" value="F:serine-type endopeptidase activity"/>
    <property type="evidence" value="ECO:0007669"/>
    <property type="project" value="InterPro"/>
</dbReference>
<dbReference type="SMART" id="SM00020">
    <property type="entry name" value="Tryp_SPc"/>
    <property type="match status" value="1"/>
</dbReference>